<dbReference type="InterPro" id="IPR011335">
    <property type="entry name" value="Restrct_endonuc-II-like"/>
</dbReference>
<dbReference type="STRING" id="1801764.A2903_03090"/>
<feature type="domain" description="DUF559" evidence="1">
    <location>
        <begin position="12"/>
        <end position="113"/>
    </location>
</feature>
<comment type="caution">
    <text evidence="2">The sequence shown here is derived from an EMBL/GenBank/DDBJ whole genome shotgun (WGS) entry which is preliminary data.</text>
</comment>
<evidence type="ECO:0000313" key="2">
    <source>
        <dbReference type="EMBL" id="OGI84292.1"/>
    </source>
</evidence>
<evidence type="ECO:0000313" key="3">
    <source>
        <dbReference type="Proteomes" id="UP000178184"/>
    </source>
</evidence>
<reference evidence="2 3" key="1">
    <citation type="journal article" date="2016" name="Nat. Commun.">
        <title>Thousands of microbial genomes shed light on interconnected biogeochemical processes in an aquifer system.</title>
        <authorList>
            <person name="Anantharaman K."/>
            <person name="Brown C.T."/>
            <person name="Hug L.A."/>
            <person name="Sharon I."/>
            <person name="Castelle C.J."/>
            <person name="Probst A.J."/>
            <person name="Thomas B.C."/>
            <person name="Singh A."/>
            <person name="Wilkins M.J."/>
            <person name="Karaoz U."/>
            <person name="Brodie E.L."/>
            <person name="Williams K.H."/>
            <person name="Hubbard S.S."/>
            <person name="Banfield J.F."/>
        </authorList>
    </citation>
    <scope>NUCLEOTIDE SEQUENCE [LARGE SCALE GENOMIC DNA]</scope>
</reference>
<name>A0A1F6WQU8_9BACT</name>
<evidence type="ECO:0000259" key="1">
    <source>
        <dbReference type="Pfam" id="PF04480"/>
    </source>
</evidence>
<dbReference type="InterPro" id="IPR007569">
    <property type="entry name" value="DUF559"/>
</dbReference>
<sequence>MPRIINNRKRLEIRRDLRKKLTKQELILWNEIRNNKIGCKFKRQVSFGPYFVDFYCKEKNLVIEIDGSQHKNNKDYDKEREEYMKTFGLNTLRFWNSEVETNLNNVMGKIKKLL</sequence>
<dbReference type="AlphaFoldDB" id="A0A1F6WQU8"/>
<proteinExistence type="predicted"/>
<dbReference type="PANTHER" id="PTHR38590:SF1">
    <property type="entry name" value="BLL0828 PROTEIN"/>
    <property type="match status" value="1"/>
</dbReference>
<dbReference type="Gene3D" id="3.40.960.10">
    <property type="entry name" value="VSR Endonuclease"/>
    <property type="match status" value="1"/>
</dbReference>
<accession>A0A1F6WQU8</accession>
<dbReference type="EMBL" id="MFUO01000003">
    <property type="protein sequence ID" value="OGI84292.1"/>
    <property type="molecule type" value="Genomic_DNA"/>
</dbReference>
<dbReference type="Pfam" id="PF04480">
    <property type="entry name" value="DUF559"/>
    <property type="match status" value="1"/>
</dbReference>
<protein>
    <recommendedName>
        <fullName evidence="1">DUF559 domain-containing protein</fullName>
    </recommendedName>
</protein>
<dbReference type="CDD" id="cd01038">
    <property type="entry name" value="Endonuclease_DUF559"/>
    <property type="match status" value="1"/>
</dbReference>
<organism evidence="2 3">
    <name type="scientific">Candidatus Nomurabacteria bacterium RIFCSPLOWO2_01_FULL_33_17</name>
    <dbReference type="NCBI Taxonomy" id="1801764"/>
    <lineage>
        <taxon>Bacteria</taxon>
        <taxon>Candidatus Nomuraibacteriota</taxon>
    </lineage>
</organism>
<dbReference type="PANTHER" id="PTHR38590">
    <property type="entry name" value="BLL0828 PROTEIN"/>
    <property type="match status" value="1"/>
</dbReference>
<dbReference type="InterPro" id="IPR047216">
    <property type="entry name" value="Endonuclease_DUF559_bact"/>
</dbReference>
<dbReference type="Proteomes" id="UP000178184">
    <property type="component" value="Unassembled WGS sequence"/>
</dbReference>
<dbReference type="SUPFAM" id="SSF52980">
    <property type="entry name" value="Restriction endonuclease-like"/>
    <property type="match status" value="1"/>
</dbReference>
<gene>
    <name evidence="2" type="ORF">A2903_03090</name>
</gene>